<name>A0AAW0EGT6_9AGAR</name>
<feature type="chain" id="PRO_5044012976" evidence="1">
    <location>
        <begin position="18"/>
        <end position="280"/>
    </location>
</feature>
<dbReference type="AlphaFoldDB" id="A0AAW0EGT6"/>
<evidence type="ECO:0000313" key="2">
    <source>
        <dbReference type="EMBL" id="KAK7063826.1"/>
    </source>
</evidence>
<dbReference type="EMBL" id="JAWWNJ010000001">
    <property type="protein sequence ID" value="KAK7063826.1"/>
    <property type="molecule type" value="Genomic_DNA"/>
</dbReference>
<reference evidence="2 3" key="1">
    <citation type="journal article" date="2024" name="J Genomics">
        <title>Draft genome sequencing and assembly of Favolaschia claudopus CIRM-BRFM 2984 isolated from oak limbs.</title>
        <authorList>
            <person name="Navarro D."/>
            <person name="Drula E."/>
            <person name="Chaduli D."/>
            <person name="Cazenave R."/>
            <person name="Ahrendt S."/>
            <person name="Wang J."/>
            <person name="Lipzen A."/>
            <person name="Daum C."/>
            <person name="Barry K."/>
            <person name="Grigoriev I.V."/>
            <person name="Favel A."/>
            <person name="Rosso M.N."/>
            <person name="Martin F."/>
        </authorList>
    </citation>
    <scope>NUCLEOTIDE SEQUENCE [LARGE SCALE GENOMIC DNA]</scope>
    <source>
        <strain evidence="2 3">CIRM-BRFM 2984</strain>
    </source>
</reference>
<comment type="caution">
    <text evidence="2">The sequence shown here is derived from an EMBL/GenBank/DDBJ whole genome shotgun (WGS) entry which is preliminary data.</text>
</comment>
<evidence type="ECO:0000256" key="1">
    <source>
        <dbReference type="SAM" id="SignalP"/>
    </source>
</evidence>
<evidence type="ECO:0000313" key="3">
    <source>
        <dbReference type="Proteomes" id="UP001362999"/>
    </source>
</evidence>
<gene>
    <name evidence="2" type="ORF">R3P38DRAFT_3416349</name>
</gene>
<sequence>MLLPFALSLALLPLTQANTEILNFAATPRADARRLHEQAWPPTLPLSTTSHHTIHKRAPYGTPLDAVCAATKPPPESLNTNGGSCPHELWFLLDFDLPSQRYSNWHLDRWTLRISWPASTPTHFTLDVLDPLDAAAALNIPFQVEVEATEKKIETQTKTKRKYARIRAVDAGVRTPGPRWRPDFWYLLEKLWTSCLDQGARSKENAHQDQDGEDEEKVEFVITLERLWLGAVPETVMPFLGVAVLVMGGLVWGGVVNSVVSGVEGLVEDAKREVKGEKQL</sequence>
<protein>
    <submittedName>
        <fullName evidence="2">Uncharacterized protein</fullName>
    </submittedName>
</protein>
<accession>A0AAW0EGT6</accession>
<keyword evidence="3" id="KW-1185">Reference proteome</keyword>
<proteinExistence type="predicted"/>
<organism evidence="2 3">
    <name type="scientific">Favolaschia claudopus</name>
    <dbReference type="NCBI Taxonomy" id="2862362"/>
    <lineage>
        <taxon>Eukaryota</taxon>
        <taxon>Fungi</taxon>
        <taxon>Dikarya</taxon>
        <taxon>Basidiomycota</taxon>
        <taxon>Agaricomycotina</taxon>
        <taxon>Agaricomycetes</taxon>
        <taxon>Agaricomycetidae</taxon>
        <taxon>Agaricales</taxon>
        <taxon>Marasmiineae</taxon>
        <taxon>Mycenaceae</taxon>
        <taxon>Favolaschia</taxon>
    </lineage>
</organism>
<feature type="signal peptide" evidence="1">
    <location>
        <begin position="1"/>
        <end position="17"/>
    </location>
</feature>
<dbReference type="Proteomes" id="UP001362999">
    <property type="component" value="Unassembled WGS sequence"/>
</dbReference>
<keyword evidence="1" id="KW-0732">Signal</keyword>